<reference evidence="3" key="1">
    <citation type="submission" date="2022-07" db="EMBL/GenBank/DDBJ databases">
        <title>Phylogenomic reconstructions and comparative analyses of Kickxellomycotina fungi.</title>
        <authorList>
            <person name="Reynolds N.K."/>
            <person name="Stajich J.E."/>
            <person name="Barry K."/>
            <person name="Grigoriev I.V."/>
            <person name="Crous P."/>
            <person name="Smith M.E."/>
        </authorList>
    </citation>
    <scope>NUCLEOTIDE SEQUENCE</scope>
    <source>
        <strain evidence="3">NBRC 32514</strain>
    </source>
</reference>
<dbReference type="Proteomes" id="UP001149813">
    <property type="component" value="Unassembled WGS sequence"/>
</dbReference>
<dbReference type="EMBL" id="JANBOJ010000145">
    <property type="protein sequence ID" value="KAJ1721860.1"/>
    <property type="molecule type" value="Genomic_DNA"/>
</dbReference>
<sequence>MFIDPLAPVSIEPTTRCLLLRGRNDDGNLCLDMYVETLESSTALPPVFPDQHLPDTVSHLLRATRHAPLLSTTHYTLVTSGGRSVGRLTANALGTRYTVHHTSANDSPRYLSDRRDACVVRYQPNVLGRKGPRKMTVEIPAEDSSGGYKSGDGSGDTVVLCNRMPEWCSQSNAFVLDFDGRVSVPSVKNFQLVHPDEDAYVVLQFGRVADHMFTLDMRYPMSPMLALAIAASNMDRKLACS</sequence>
<organism evidence="3 4">
    <name type="scientific">Coemansia erecta</name>
    <dbReference type="NCBI Taxonomy" id="147472"/>
    <lineage>
        <taxon>Eukaryota</taxon>
        <taxon>Fungi</taxon>
        <taxon>Fungi incertae sedis</taxon>
        <taxon>Zoopagomycota</taxon>
        <taxon>Kickxellomycotina</taxon>
        <taxon>Kickxellomycetes</taxon>
        <taxon>Kickxellales</taxon>
        <taxon>Kickxellaceae</taxon>
        <taxon>Coemansia</taxon>
    </lineage>
</organism>
<keyword evidence="4" id="KW-1185">Reference proteome</keyword>
<dbReference type="SUPFAM" id="SSF54518">
    <property type="entry name" value="Tubby C-terminal domain-like"/>
    <property type="match status" value="1"/>
</dbReference>
<dbReference type="InterPro" id="IPR000007">
    <property type="entry name" value="Tubby_C"/>
</dbReference>
<gene>
    <name evidence="3" type="primary">TULP2</name>
    <name evidence="3" type="ORF">LPJ53_003680</name>
</gene>
<dbReference type="Pfam" id="PF01167">
    <property type="entry name" value="Tub"/>
    <property type="match status" value="1"/>
</dbReference>
<dbReference type="AlphaFoldDB" id="A0A9W7Y1K2"/>
<comment type="caution">
    <text evidence="3">The sequence shown here is derived from an EMBL/GenBank/DDBJ whole genome shotgun (WGS) entry which is preliminary data.</text>
</comment>
<dbReference type="OrthoDB" id="8775810at2759"/>
<accession>A0A9W7Y1K2</accession>
<name>A0A9W7Y1K2_9FUNG</name>
<evidence type="ECO:0000256" key="1">
    <source>
        <dbReference type="ARBA" id="ARBA00007129"/>
    </source>
</evidence>
<dbReference type="PANTHER" id="PTHR16517:SF7">
    <property type="entry name" value="PROTEIN KING TUBBY"/>
    <property type="match status" value="1"/>
</dbReference>
<protein>
    <submittedName>
        <fullName evidence="3">Tubby- protein 2</fullName>
    </submittedName>
</protein>
<dbReference type="PRINTS" id="PR01573">
    <property type="entry name" value="SUPERTUBBY"/>
</dbReference>
<dbReference type="PANTHER" id="PTHR16517">
    <property type="entry name" value="TUBBY-RELATED"/>
    <property type="match status" value="1"/>
</dbReference>
<evidence type="ECO:0000313" key="4">
    <source>
        <dbReference type="Proteomes" id="UP001149813"/>
    </source>
</evidence>
<evidence type="ECO:0000313" key="3">
    <source>
        <dbReference type="EMBL" id="KAJ1721860.1"/>
    </source>
</evidence>
<comment type="similarity">
    <text evidence="1">Belongs to the TUB family.</text>
</comment>
<proteinExistence type="inferred from homology"/>
<dbReference type="InterPro" id="IPR025659">
    <property type="entry name" value="Tubby-like_C"/>
</dbReference>
<evidence type="ECO:0000259" key="2">
    <source>
        <dbReference type="Pfam" id="PF01167"/>
    </source>
</evidence>
<feature type="domain" description="Tubby C-terminal" evidence="2">
    <location>
        <begin position="64"/>
        <end position="235"/>
    </location>
</feature>
<dbReference type="Gene3D" id="3.20.90.10">
    <property type="entry name" value="Tubby Protein, Chain A"/>
    <property type="match status" value="1"/>
</dbReference>